<evidence type="ECO:0000313" key="3">
    <source>
        <dbReference type="EMBL" id="WGZ93657.1"/>
    </source>
</evidence>
<feature type="domain" description="DUF4143" evidence="2">
    <location>
        <begin position="227"/>
        <end position="375"/>
    </location>
</feature>
<accession>A0AA95HAC0</accession>
<protein>
    <submittedName>
        <fullName evidence="3">ATP-binding protein</fullName>
    </submittedName>
</protein>
<sequence length="433" mass="49878">MNVMTKKELLKTLIRDFQLREIPALKPRKLEIPLHLNKVITLIGVRRSGKSSILLQAINTLRKTVPREQIVYLNFEDERLDLDADELDLIVQTYRELYPEQDLSQCYFFFDEIQNLPKWELFIRRLDDSISRHLFITGSNSKLLGSEIATALRGRTLRYEVFPLSFAEYLGFQGIATDWHASHSRALINRAFGQFLTQGGFPEVALLDDESVRRKLLTEYFDVMIYRDLIERYQERNVQALRFFLRRCIEGVTSPLSVAKIHNELKSAGFRIGKDTLHNYLEQANAIYLLMVAYKYDPSLVRRELGDKKAYIVDNGLISALSWRAGQDKGKLLENLVAMELSKQGLELLFVKGTQECDFVVQQPNGAWLPIQVCYEMGDPATRAREVAGLVAACRFCDTQTGIILTMDEEAEWQESEITISVSPAWKYFSQEP</sequence>
<dbReference type="InterPro" id="IPR027417">
    <property type="entry name" value="P-loop_NTPase"/>
</dbReference>
<dbReference type="Proteomes" id="UP001301326">
    <property type="component" value="Chromosome"/>
</dbReference>
<keyword evidence="3" id="KW-0547">Nucleotide-binding</keyword>
<organism evidence="3">
    <name type="scientific">Candidatus Thiothrix putei</name>
    <dbReference type="NCBI Taxonomy" id="3080811"/>
    <lineage>
        <taxon>Bacteria</taxon>
        <taxon>Pseudomonadati</taxon>
        <taxon>Pseudomonadota</taxon>
        <taxon>Gammaproteobacteria</taxon>
        <taxon>Thiotrichales</taxon>
        <taxon>Thiotrichaceae</taxon>
        <taxon>Thiothrix</taxon>
    </lineage>
</organism>
<keyword evidence="3" id="KW-0067">ATP-binding</keyword>
<feature type="domain" description="AAA" evidence="1">
    <location>
        <begin position="37"/>
        <end position="170"/>
    </location>
</feature>
<dbReference type="SUPFAM" id="SSF52540">
    <property type="entry name" value="P-loop containing nucleoside triphosphate hydrolases"/>
    <property type="match status" value="1"/>
</dbReference>
<evidence type="ECO:0000259" key="1">
    <source>
        <dbReference type="Pfam" id="PF13173"/>
    </source>
</evidence>
<evidence type="ECO:0000259" key="2">
    <source>
        <dbReference type="Pfam" id="PF13635"/>
    </source>
</evidence>
<dbReference type="GO" id="GO:0005524">
    <property type="term" value="F:ATP binding"/>
    <property type="evidence" value="ECO:0007669"/>
    <property type="project" value="UniProtKB-KW"/>
</dbReference>
<gene>
    <name evidence="3" type="ORF">QJT81_17975</name>
</gene>
<dbReference type="Gene3D" id="3.40.50.300">
    <property type="entry name" value="P-loop containing nucleotide triphosphate hydrolases"/>
    <property type="match status" value="1"/>
</dbReference>
<dbReference type="KEGG" id="tput:QJT81_17975"/>
<dbReference type="Pfam" id="PF13173">
    <property type="entry name" value="AAA_14"/>
    <property type="match status" value="1"/>
</dbReference>
<dbReference type="InterPro" id="IPR041682">
    <property type="entry name" value="AAA_14"/>
</dbReference>
<dbReference type="InterPro" id="IPR025420">
    <property type="entry name" value="DUF4143"/>
</dbReference>
<dbReference type="AlphaFoldDB" id="A0AA95HAC0"/>
<name>A0AA95HAC0_9GAMM</name>
<proteinExistence type="predicted"/>
<dbReference type="PANTHER" id="PTHR33295:SF8">
    <property type="entry name" value="AAA+ ATPASE DOMAIN-CONTAINING PROTEIN"/>
    <property type="match status" value="1"/>
</dbReference>
<dbReference type="EMBL" id="CP124756">
    <property type="protein sequence ID" value="WGZ93657.1"/>
    <property type="molecule type" value="Genomic_DNA"/>
</dbReference>
<reference evidence="3" key="2">
    <citation type="submission" date="2023-04" db="EMBL/GenBank/DDBJ databases">
        <authorList>
            <person name="Beletskiy A.V."/>
            <person name="Mardanov A.V."/>
            <person name="Ravin N.V."/>
        </authorList>
    </citation>
    <scope>NUCLEOTIDE SEQUENCE</scope>
    <source>
        <strain evidence="3">GKL-02</strain>
    </source>
</reference>
<reference evidence="3" key="1">
    <citation type="journal article" date="2023" name="Int. J. Mol. Sci.">
        <title>Metagenomics Revealed a New Genus 'Candidatus Thiocaldithrix dubininis' gen. nov., sp. nov. and a New Species 'Candidatus Thiothrix putei' sp. nov. in the Family Thiotrichaceae, Some Members of Which Have Traits of Both Na+- and H+-Motive Energetics.</title>
        <authorList>
            <person name="Ravin N.V."/>
            <person name="Muntyan M.S."/>
            <person name="Smolyakov D.D."/>
            <person name="Rudenko T.S."/>
            <person name="Beletsky A.V."/>
            <person name="Mardanov A.V."/>
            <person name="Grabovich M.Y."/>
        </authorList>
    </citation>
    <scope>NUCLEOTIDE SEQUENCE</scope>
    <source>
        <strain evidence="3">GKL-02</strain>
    </source>
</reference>
<dbReference type="Pfam" id="PF13635">
    <property type="entry name" value="DUF4143"/>
    <property type="match status" value="1"/>
</dbReference>
<dbReference type="PANTHER" id="PTHR33295">
    <property type="entry name" value="ATPASE"/>
    <property type="match status" value="1"/>
</dbReference>